<keyword evidence="1" id="KW-0812">Transmembrane</keyword>
<dbReference type="OrthoDB" id="10010954at2759"/>
<dbReference type="eggNOG" id="ENOG502QTW5">
    <property type="taxonomic scope" value="Eukaryota"/>
</dbReference>
<keyword evidence="3" id="KW-1185">Reference proteome</keyword>
<organism evidence="2 3">
    <name type="scientific">Taphrina deformans (strain PYCC 5710 / ATCC 11124 / CBS 356.35 / IMI 108563 / JCM 9778 / NBRC 8474)</name>
    <name type="common">Peach leaf curl fungus</name>
    <name type="synonym">Lalaria deformans</name>
    <dbReference type="NCBI Taxonomy" id="1097556"/>
    <lineage>
        <taxon>Eukaryota</taxon>
        <taxon>Fungi</taxon>
        <taxon>Dikarya</taxon>
        <taxon>Ascomycota</taxon>
        <taxon>Taphrinomycotina</taxon>
        <taxon>Taphrinomycetes</taxon>
        <taxon>Taphrinales</taxon>
        <taxon>Taphrinaceae</taxon>
        <taxon>Taphrina</taxon>
    </lineage>
</organism>
<dbReference type="AlphaFoldDB" id="R4X975"/>
<evidence type="ECO:0000313" key="2">
    <source>
        <dbReference type="EMBL" id="CCG82266.1"/>
    </source>
</evidence>
<evidence type="ECO:0000256" key="1">
    <source>
        <dbReference type="SAM" id="Phobius"/>
    </source>
</evidence>
<evidence type="ECO:0000313" key="3">
    <source>
        <dbReference type="Proteomes" id="UP000013776"/>
    </source>
</evidence>
<reference evidence="2 3" key="1">
    <citation type="journal article" date="2013" name="MBio">
        <title>Genome sequencing of the plant pathogen Taphrina deformans, the causal agent of peach leaf curl.</title>
        <authorList>
            <person name="Cisse O.H."/>
            <person name="Almeida J.M.G.C.F."/>
            <person name="Fonseca A."/>
            <person name="Kumar A.A."/>
            <person name="Salojaervi J."/>
            <person name="Overmyer K."/>
            <person name="Hauser P.M."/>
            <person name="Pagni M."/>
        </authorList>
    </citation>
    <scope>NUCLEOTIDE SEQUENCE [LARGE SCALE GENOMIC DNA]</scope>
    <source>
        <strain evidence="3">PYCC 5710 / ATCC 11124 / CBS 356.35 / IMI 108563 / JCM 9778 / NBRC 8474</strain>
    </source>
</reference>
<feature type="transmembrane region" description="Helical" evidence="1">
    <location>
        <begin position="236"/>
        <end position="257"/>
    </location>
</feature>
<feature type="transmembrane region" description="Helical" evidence="1">
    <location>
        <begin position="165"/>
        <end position="188"/>
    </location>
</feature>
<evidence type="ECO:0008006" key="4">
    <source>
        <dbReference type="Google" id="ProtNLM"/>
    </source>
</evidence>
<feature type="transmembrane region" description="Helical" evidence="1">
    <location>
        <begin position="200"/>
        <end position="224"/>
    </location>
</feature>
<proteinExistence type="predicted"/>
<dbReference type="EMBL" id="CAHR02000075">
    <property type="protein sequence ID" value="CCG82266.1"/>
    <property type="molecule type" value="Genomic_DNA"/>
</dbReference>
<feature type="transmembrane region" description="Helical" evidence="1">
    <location>
        <begin position="107"/>
        <end position="123"/>
    </location>
</feature>
<feature type="transmembrane region" description="Helical" evidence="1">
    <location>
        <begin position="135"/>
        <end position="153"/>
    </location>
</feature>
<comment type="caution">
    <text evidence="2">The sequence shown here is derived from an EMBL/GenBank/DDBJ whole genome shotgun (WGS) entry which is preliminary data.</text>
</comment>
<gene>
    <name evidence="2" type="ORF">TAPDE_002277</name>
</gene>
<feature type="transmembrane region" description="Helical" evidence="1">
    <location>
        <begin position="68"/>
        <end position="87"/>
    </location>
</feature>
<keyword evidence="1" id="KW-1133">Transmembrane helix</keyword>
<sequence>MIQPYVHGERRSTLYAYTYVIVINYLIALWCLCRFLIEPYVMPKLLGKKYTEADEGQKRTMTNHVVNILWKCSTLFGLYPFIMTVVLGKPSNTYLTYGNVTYGDMLALAYMLFSAGFIFELIYRSRISFVTALHHLVALFISTIVSWMIVARVRGGMEGQAELHIIFTYGVFEIFFETGPHVMMILYKRYRNRQAMLKKGFLFVALWSFTGTFLEQFAIGYLYIHNWAAWDMSLKVLTPILHCCFAAAQVHGGRVFLALSRKMAREYAESLKNKDDLYVLEPQVSFQTVATDVVEKKSSGVRVSVVEEIQEIQK</sequence>
<dbReference type="VEuPathDB" id="FungiDB:TAPDE_002277"/>
<feature type="transmembrane region" description="Helical" evidence="1">
    <location>
        <begin position="14"/>
        <end position="37"/>
    </location>
</feature>
<dbReference type="Proteomes" id="UP000013776">
    <property type="component" value="Unassembled WGS sequence"/>
</dbReference>
<name>R4X975_TAPDE</name>
<accession>R4X975</accession>
<keyword evidence="1" id="KW-0472">Membrane</keyword>
<protein>
    <recommendedName>
        <fullName evidence="4">TLC domain-containing protein</fullName>
    </recommendedName>
</protein>